<evidence type="ECO:0000256" key="2">
    <source>
        <dbReference type="PROSITE-ProRule" id="PRU00335"/>
    </source>
</evidence>
<reference evidence="4" key="1">
    <citation type="submission" date="2019-12" db="EMBL/GenBank/DDBJ databases">
        <title>Clostridiaceae gen. nov. sp. nov., isolated from sediment in Xinjiang, China.</title>
        <authorList>
            <person name="Zhang R."/>
        </authorList>
    </citation>
    <scope>NUCLEOTIDE SEQUENCE</scope>
    <source>
        <strain evidence="4">D2Q-11</strain>
    </source>
</reference>
<dbReference type="PANTHER" id="PTHR43479">
    <property type="entry name" value="ACREF/ENVCD OPERON REPRESSOR-RELATED"/>
    <property type="match status" value="1"/>
</dbReference>
<protein>
    <submittedName>
        <fullName evidence="4">TetR/AcrR family transcriptional regulator</fullName>
    </submittedName>
</protein>
<keyword evidence="1 2" id="KW-0238">DNA-binding</keyword>
<dbReference type="InterPro" id="IPR050624">
    <property type="entry name" value="HTH-type_Tx_Regulator"/>
</dbReference>
<keyword evidence="5" id="KW-1185">Reference proteome</keyword>
<feature type="DNA-binding region" description="H-T-H motif" evidence="2">
    <location>
        <begin position="30"/>
        <end position="49"/>
    </location>
</feature>
<gene>
    <name evidence="4" type="ORF">GOQ27_02885</name>
</gene>
<evidence type="ECO:0000256" key="1">
    <source>
        <dbReference type="ARBA" id="ARBA00023125"/>
    </source>
</evidence>
<organism evidence="4 5">
    <name type="scientific">Anaeromonas frigoriresistens</name>
    <dbReference type="NCBI Taxonomy" id="2683708"/>
    <lineage>
        <taxon>Bacteria</taxon>
        <taxon>Bacillati</taxon>
        <taxon>Bacillota</taxon>
        <taxon>Tissierellia</taxon>
        <taxon>Tissierellales</taxon>
        <taxon>Thermohalobacteraceae</taxon>
        <taxon>Anaeromonas</taxon>
    </lineage>
</organism>
<evidence type="ECO:0000259" key="3">
    <source>
        <dbReference type="PROSITE" id="PS50977"/>
    </source>
</evidence>
<feature type="domain" description="HTH tetR-type" evidence="3">
    <location>
        <begin position="7"/>
        <end position="67"/>
    </location>
</feature>
<dbReference type="AlphaFoldDB" id="A0A942UQF4"/>
<dbReference type="Gene3D" id="1.10.357.10">
    <property type="entry name" value="Tetracycline Repressor, domain 2"/>
    <property type="match status" value="1"/>
</dbReference>
<dbReference type="PRINTS" id="PR00455">
    <property type="entry name" value="HTHTETR"/>
</dbReference>
<dbReference type="SUPFAM" id="SSF48498">
    <property type="entry name" value="Tetracyclin repressor-like, C-terminal domain"/>
    <property type="match status" value="1"/>
</dbReference>
<evidence type="ECO:0000313" key="5">
    <source>
        <dbReference type="Proteomes" id="UP000724672"/>
    </source>
</evidence>
<dbReference type="InterPro" id="IPR023772">
    <property type="entry name" value="DNA-bd_HTH_TetR-type_CS"/>
</dbReference>
<sequence>MITKKGEETRNQILEASEQLFMEKSVSKVTINDIVQRAGIAKGTFYLYFDSKEALVWHFIDTKLSGLNKYLAKLDVEGYEKEDIERIISYIVFFLKKHNTLLKLMHHVRFFTFIGFHNMESKSVNKWIEWLTVWIEKGRLKGELYIDNSNFMAYFLVITIHEVLERAIIEETPFTIDEASEELKALVVKLLK</sequence>
<dbReference type="GO" id="GO:0003677">
    <property type="term" value="F:DNA binding"/>
    <property type="evidence" value="ECO:0007669"/>
    <property type="project" value="UniProtKB-UniRule"/>
</dbReference>
<proteinExistence type="predicted"/>
<comment type="caution">
    <text evidence="4">The sequence shown here is derived from an EMBL/GenBank/DDBJ whole genome shotgun (WGS) entry which is preliminary data.</text>
</comment>
<dbReference type="InterPro" id="IPR036271">
    <property type="entry name" value="Tet_transcr_reg_TetR-rel_C_sf"/>
</dbReference>
<name>A0A942UQF4_9FIRM</name>
<dbReference type="PROSITE" id="PS01081">
    <property type="entry name" value="HTH_TETR_1"/>
    <property type="match status" value="1"/>
</dbReference>
<dbReference type="EMBL" id="WSFT01000016">
    <property type="protein sequence ID" value="MBS4537389.1"/>
    <property type="molecule type" value="Genomic_DNA"/>
</dbReference>
<dbReference type="SUPFAM" id="SSF46689">
    <property type="entry name" value="Homeodomain-like"/>
    <property type="match status" value="1"/>
</dbReference>
<dbReference type="Pfam" id="PF00440">
    <property type="entry name" value="TetR_N"/>
    <property type="match status" value="1"/>
</dbReference>
<dbReference type="InterPro" id="IPR001647">
    <property type="entry name" value="HTH_TetR"/>
</dbReference>
<accession>A0A942UQF4</accession>
<dbReference type="RefSeq" id="WP_203365320.1">
    <property type="nucleotide sequence ID" value="NZ_WSFT01000016.1"/>
</dbReference>
<dbReference type="PROSITE" id="PS50977">
    <property type="entry name" value="HTH_TETR_2"/>
    <property type="match status" value="1"/>
</dbReference>
<dbReference type="InterPro" id="IPR009057">
    <property type="entry name" value="Homeodomain-like_sf"/>
</dbReference>
<dbReference type="Proteomes" id="UP000724672">
    <property type="component" value="Unassembled WGS sequence"/>
</dbReference>
<dbReference type="PANTHER" id="PTHR43479:SF11">
    <property type="entry name" value="ACREF_ENVCD OPERON REPRESSOR-RELATED"/>
    <property type="match status" value="1"/>
</dbReference>
<evidence type="ECO:0000313" key="4">
    <source>
        <dbReference type="EMBL" id="MBS4537389.1"/>
    </source>
</evidence>